<dbReference type="EMBL" id="SNXY01000009">
    <property type="protein sequence ID" value="TDP83097.1"/>
    <property type="molecule type" value="Genomic_DNA"/>
</dbReference>
<keyword evidence="4 10" id="KW-0808">Transferase</keyword>
<keyword evidence="6 8" id="KW-1133">Transmembrane helix</keyword>
<dbReference type="Proteomes" id="UP000294547">
    <property type="component" value="Unassembled WGS sequence"/>
</dbReference>
<evidence type="ECO:0000313" key="10">
    <source>
        <dbReference type="EMBL" id="TDP83097.1"/>
    </source>
</evidence>
<reference evidence="10 11" key="1">
    <citation type="submission" date="2019-03" db="EMBL/GenBank/DDBJ databases">
        <title>Genomic Encyclopedia of Type Strains, Phase IV (KMG-IV): sequencing the most valuable type-strain genomes for metagenomic binning, comparative biology and taxonomic classification.</title>
        <authorList>
            <person name="Goeker M."/>
        </authorList>
    </citation>
    <scope>NUCLEOTIDE SEQUENCE [LARGE SCALE GENOMIC DNA]</scope>
    <source>
        <strain evidence="10 11">DSM 102969</strain>
    </source>
</reference>
<keyword evidence="7 8" id="KW-0472">Membrane</keyword>
<comment type="caution">
    <text evidence="10">The sequence shown here is derived from an EMBL/GenBank/DDBJ whole genome shotgun (WGS) entry which is preliminary data.</text>
</comment>
<feature type="transmembrane region" description="Helical" evidence="8">
    <location>
        <begin position="308"/>
        <end position="330"/>
    </location>
</feature>
<dbReference type="PANTHER" id="PTHR33908:SF9">
    <property type="entry name" value="BLL5595 PROTEIN"/>
    <property type="match status" value="1"/>
</dbReference>
<evidence type="ECO:0000256" key="3">
    <source>
        <dbReference type="ARBA" id="ARBA00022676"/>
    </source>
</evidence>
<keyword evidence="3" id="KW-0328">Glycosyltransferase</keyword>
<comment type="subcellular location">
    <subcellularLocation>
        <location evidence="1">Cell membrane</location>
        <topology evidence="1">Multi-pass membrane protein</topology>
    </subcellularLocation>
</comment>
<feature type="transmembrane region" description="Helical" evidence="8">
    <location>
        <begin position="105"/>
        <end position="126"/>
    </location>
</feature>
<evidence type="ECO:0000256" key="8">
    <source>
        <dbReference type="SAM" id="Phobius"/>
    </source>
</evidence>
<name>A0A4R6RBQ8_9HYPH</name>
<feature type="transmembrane region" description="Helical" evidence="8">
    <location>
        <begin position="48"/>
        <end position="70"/>
    </location>
</feature>
<evidence type="ECO:0000259" key="9">
    <source>
        <dbReference type="Pfam" id="PF13231"/>
    </source>
</evidence>
<proteinExistence type="predicted"/>
<dbReference type="GO" id="GO:0016763">
    <property type="term" value="F:pentosyltransferase activity"/>
    <property type="evidence" value="ECO:0007669"/>
    <property type="project" value="TreeGrafter"/>
</dbReference>
<evidence type="ECO:0000256" key="5">
    <source>
        <dbReference type="ARBA" id="ARBA00022692"/>
    </source>
</evidence>
<dbReference type="PANTHER" id="PTHR33908">
    <property type="entry name" value="MANNOSYLTRANSFERASE YKCB-RELATED"/>
    <property type="match status" value="1"/>
</dbReference>
<evidence type="ECO:0000256" key="6">
    <source>
        <dbReference type="ARBA" id="ARBA00022989"/>
    </source>
</evidence>
<evidence type="ECO:0000256" key="7">
    <source>
        <dbReference type="ARBA" id="ARBA00023136"/>
    </source>
</evidence>
<accession>A0A4R6RBQ8</accession>
<dbReference type="InterPro" id="IPR050297">
    <property type="entry name" value="LipidA_mod_glycosyltrf_83"/>
</dbReference>
<feature type="transmembrane region" description="Helical" evidence="8">
    <location>
        <begin position="185"/>
        <end position="218"/>
    </location>
</feature>
<dbReference type="AlphaFoldDB" id="A0A4R6RBQ8"/>
<evidence type="ECO:0000256" key="2">
    <source>
        <dbReference type="ARBA" id="ARBA00022475"/>
    </source>
</evidence>
<evidence type="ECO:0000256" key="1">
    <source>
        <dbReference type="ARBA" id="ARBA00004651"/>
    </source>
</evidence>
<feature type="domain" description="Glycosyltransferase RgtA/B/C/D-like" evidence="9">
    <location>
        <begin position="90"/>
        <end position="248"/>
    </location>
</feature>
<feature type="transmembrane region" description="Helical" evidence="8">
    <location>
        <begin position="336"/>
        <end position="353"/>
    </location>
</feature>
<feature type="transmembrane region" description="Helical" evidence="8">
    <location>
        <begin position="230"/>
        <end position="250"/>
    </location>
</feature>
<evidence type="ECO:0000256" key="4">
    <source>
        <dbReference type="ARBA" id="ARBA00022679"/>
    </source>
</evidence>
<dbReference type="InterPro" id="IPR038731">
    <property type="entry name" value="RgtA/B/C-like"/>
</dbReference>
<dbReference type="Pfam" id="PF13231">
    <property type="entry name" value="PMT_2"/>
    <property type="match status" value="1"/>
</dbReference>
<dbReference type="OrthoDB" id="7671407at2"/>
<keyword evidence="2" id="KW-1003">Cell membrane</keyword>
<gene>
    <name evidence="10" type="ORF">EDD54_3053</name>
</gene>
<keyword evidence="11" id="KW-1185">Reference proteome</keyword>
<dbReference type="GO" id="GO:0005886">
    <property type="term" value="C:plasma membrane"/>
    <property type="evidence" value="ECO:0007669"/>
    <property type="project" value="UniProtKB-SubCell"/>
</dbReference>
<organism evidence="10 11">
    <name type="scientific">Oharaeibacter diazotrophicus</name>
    <dbReference type="NCBI Taxonomy" id="1920512"/>
    <lineage>
        <taxon>Bacteria</taxon>
        <taxon>Pseudomonadati</taxon>
        <taxon>Pseudomonadota</taxon>
        <taxon>Alphaproteobacteria</taxon>
        <taxon>Hyphomicrobiales</taxon>
        <taxon>Pleomorphomonadaceae</taxon>
        <taxon>Oharaeibacter</taxon>
    </lineage>
</organism>
<feature type="transmembrane region" description="Helical" evidence="8">
    <location>
        <begin position="270"/>
        <end position="296"/>
    </location>
</feature>
<dbReference type="GO" id="GO:0009103">
    <property type="term" value="P:lipopolysaccharide biosynthetic process"/>
    <property type="evidence" value="ECO:0007669"/>
    <property type="project" value="UniProtKB-ARBA"/>
</dbReference>
<sequence length="526" mass="54617">MDIGEPRARGVAARRSLSAGAPEALNVAPDRPVTTPPQPAARGHGGPFGLLLLGYVVLWTLLPALAFRAVPLDVAENLLWGREWPLGTYKHPPLQAWLAWSADVALGHAGVYLLSALCLAATAVCVERFGRDLGDAGAGRRGALLLLCTWYATVPVPEFNANVVQMPIWAFAGLALRRALDRGGLGWWVALGLALAAALHAKYSVIFLVVGLAAALVVHPNGWRSLTRPGPWLAGVLAVAVSVPHLRWLVASDFQPLVYAAGRSETVAGAAVVLAPLKFLAAQALDLAPVAVLLAIAGVSRRERRPDAGLIALAFAPLAAMALYGLAMGVGLRDMWGAPAIVFVPLAAAAAATPPRRPGRLASAWMALTVAVPVVVAAISLFGPIAGLKPQKTAWPAAAIAAELDAAWVDALGADAVGGAPRIVAGNTWIAGLVVAEHDAGTSGFVDADYARNPWITPERVERDGVLFVRTDDGEAPPSWWGPFAATGTIEVPFSPGDGRSVRLAYAIRAPGTPAPVIPEGSPVTP</sequence>
<protein>
    <submittedName>
        <fullName evidence="10">4-amino-4-deoxy-L-arabinose transferase-like glycosyltransferase</fullName>
    </submittedName>
</protein>
<feature type="transmembrane region" description="Helical" evidence="8">
    <location>
        <begin position="365"/>
        <end position="386"/>
    </location>
</feature>
<evidence type="ECO:0000313" key="11">
    <source>
        <dbReference type="Proteomes" id="UP000294547"/>
    </source>
</evidence>
<keyword evidence="5 8" id="KW-0812">Transmembrane</keyword>